<feature type="compositionally biased region" description="Basic and acidic residues" evidence="1">
    <location>
        <begin position="1"/>
        <end position="13"/>
    </location>
</feature>
<dbReference type="AlphaFoldDB" id="A0AA38LNN7"/>
<dbReference type="GO" id="GO:0003676">
    <property type="term" value="F:nucleic acid binding"/>
    <property type="evidence" value="ECO:0007669"/>
    <property type="project" value="InterPro"/>
</dbReference>
<dbReference type="FunFam" id="3.40.50.300:FF:000705">
    <property type="entry name" value="Endoribonuclease dicer-like protein"/>
    <property type="match status" value="1"/>
</dbReference>
<reference evidence="3 4" key="1">
    <citation type="journal article" date="2021" name="Nat. Plants">
        <title>The Taxus genome provides insights into paclitaxel biosynthesis.</title>
        <authorList>
            <person name="Xiong X."/>
            <person name="Gou J."/>
            <person name="Liao Q."/>
            <person name="Li Y."/>
            <person name="Zhou Q."/>
            <person name="Bi G."/>
            <person name="Li C."/>
            <person name="Du R."/>
            <person name="Wang X."/>
            <person name="Sun T."/>
            <person name="Guo L."/>
            <person name="Liang H."/>
            <person name="Lu P."/>
            <person name="Wu Y."/>
            <person name="Zhang Z."/>
            <person name="Ro D.K."/>
            <person name="Shang Y."/>
            <person name="Huang S."/>
            <person name="Yan J."/>
        </authorList>
    </citation>
    <scope>NUCLEOTIDE SEQUENCE [LARGE SCALE GENOMIC DNA]</scope>
    <source>
        <strain evidence="3">Ta-2019</strain>
    </source>
</reference>
<organism evidence="3 4">
    <name type="scientific">Taxus chinensis</name>
    <name type="common">Chinese yew</name>
    <name type="synonym">Taxus wallichiana var. chinensis</name>
    <dbReference type="NCBI Taxonomy" id="29808"/>
    <lineage>
        <taxon>Eukaryota</taxon>
        <taxon>Viridiplantae</taxon>
        <taxon>Streptophyta</taxon>
        <taxon>Embryophyta</taxon>
        <taxon>Tracheophyta</taxon>
        <taxon>Spermatophyta</taxon>
        <taxon>Pinopsida</taxon>
        <taxon>Pinidae</taxon>
        <taxon>Conifers II</taxon>
        <taxon>Cupressales</taxon>
        <taxon>Taxaceae</taxon>
        <taxon>Taxus</taxon>
    </lineage>
</organism>
<feature type="region of interest" description="Disordered" evidence="1">
    <location>
        <begin position="1"/>
        <end position="20"/>
    </location>
</feature>
<dbReference type="CDD" id="cd18034">
    <property type="entry name" value="DEXHc_dicer"/>
    <property type="match status" value="1"/>
</dbReference>
<keyword evidence="4" id="KW-1185">Reference proteome</keyword>
<dbReference type="Proteomes" id="UP000824469">
    <property type="component" value="Unassembled WGS sequence"/>
</dbReference>
<evidence type="ECO:0000313" key="3">
    <source>
        <dbReference type="EMBL" id="KAH9328955.1"/>
    </source>
</evidence>
<dbReference type="EMBL" id="JAHRHJ020000001">
    <property type="protein sequence ID" value="KAH9328955.1"/>
    <property type="molecule type" value="Genomic_DNA"/>
</dbReference>
<dbReference type="SMART" id="SM00487">
    <property type="entry name" value="DEXDc"/>
    <property type="match status" value="1"/>
</dbReference>
<proteinExistence type="predicted"/>
<accession>A0AA38LNN7</accession>
<dbReference type="GO" id="GO:0005737">
    <property type="term" value="C:cytoplasm"/>
    <property type="evidence" value="ECO:0007669"/>
    <property type="project" value="TreeGrafter"/>
</dbReference>
<dbReference type="SUPFAM" id="SSF52540">
    <property type="entry name" value="P-loop containing nucleoside triphosphate hydrolases"/>
    <property type="match status" value="1"/>
</dbReference>
<dbReference type="GO" id="GO:0005524">
    <property type="term" value="F:ATP binding"/>
    <property type="evidence" value="ECO:0007669"/>
    <property type="project" value="InterPro"/>
</dbReference>
<gene>
    <name evidence="3" type="ORF">KI387_001063</name>
</gene>
<dbReference type="PANTHER" id="PTHR14074:SF16">
    <property type="entry name" value="ANTIVIRAL INNATE IMMUNE RESPONSE RECEPTOR RIG-I"/>
    <property type="match status" value="1"/>
</dbReference>
<dbReference type="Gene3D" id="3.40.50.300">
    <property type="entry name" value="P-loop containing nucleotide triphosphate hydrolases"/>
    <property type="match status" value="1"/>
</dbReference>
<dbReference type="Pfam" id="PF00270">
    <property type="entry name" value="DEAD"/>
    <property type="match status" value="1"/>
</dbReference>
<comment type="caution">
    <text evidence="3">The sequence shown here is derived from an EMBL/GenBank/DDBJ whole genome shotgun (WGS) entry which is preliminary data.</text>
</comment>
<feature type="domain" description="Helicase ATP-binding" evidence="2">
    <location>
        <begin position="39"/>
        <end position="218"/>
    </location>
</feature>
<dbReference type="PROSITE" id="PS51192">
    <property type="entry name" value="HELICASE_ATP_BIND_1"/>
    <property type="match status" value="1"/>
</dbReference>
<dbReference type="InterPro" id="IPR051363">
    <property type="entry name" value="RLR_Helicase"/>
</dbReference>
<name>A0AA38LNN7_TAXCH</name>
<sequence length="244" mass="28092">MERKSGKRAREDDCIPESAKLKLGKPDPESFARRYQLEVLNKAIEENTIAYLDTGSGKTLIAVMLVKSYAHLIRKPQNNIAIFMVPTVVLVQQQADVLEMHTDLKVGRYWGAMGVDLWDRRKWEEELNTHEVFVMTPQIFLDNLRHCFFQFETVRLMIFDECHHTRKKMPYACIMNEFYHRKAIENVKNLPRIFGMTASPVYSKGTTSASCAAEVWQLETILNAKLRLVEGAEAVEEPLAVEGR</sequence>
<dbReference type="InterPro" id="IPR027417">
    <property type="entry name" value="P-loop_NTPase"/>
</dbReference>
<evidence type="ECO:0000313" key="4">
    <source>
        <dbReference type="Proteomes" id="UP000824469"/>
    </source>
</evidence>
<protein>
    <recommendedName>
        <fullName evidence="2">Helicase ATP-binding domain-containing protein</fullName>
    </recommendedName>
</protein>
<dbReference type="OMA" id="WQLETIL"/>
<dbReference type="InterPro" id="IPR011545">
    <property type="entry name" value="DEAD/DEAH_box_helicase_dom"/>
</dbReference>
<dbReference type="InterPro" id="IPR014001">
    <property type="entry name" value="Helicase_ATP-bd"/>
</dbReference>
<dbReference type="PANTHER" id="PTHR14074">
    <property type="entry name" value="HELICASE WITH DEATH DOMAIN-RELATED"/>
    <property type="match status" value="1"/>
</dbReference>
<evidence type="ECO:0000259" key="2">
    <source>
        <dbReference type="PROSITE" id="PS51192"/>
    </source>
</evidence>
<evidence type="ECO:0000256" key="1">
    <source>
        <dbReference type="SAM" id="MobiDB-lite"/>
    </source>
</evidence>